<comment type="caution">
    <text evidence="3">The sequence shown here is derived from an EMBL/GenBank/DDBJ whole genome shotgun (WGS) entry which is preliminary data.</text>
</comment>
<comment type="catalytic activity">
    <reaction evidence="2">
        <text>L-aspartyl-tRNA(Asn) + L-glutamine + ATP + H2O = L-asparaginyl-tRNA(Asn) + L-glutamate + ADP + phosphate + 2 H(+)</text>
        <dbReference type="Rhea" id="RHEA:14513"/>
        <dbReference type="Rhea" id="RHEA-COMP:9674"/>
        <dbReference type="Rhea" id="RHEA-COMP:9677"/>
        <dbReference type="ChEBI" id="CHEBI:15377"/>
        <dbReference type="ChEBI" id="CHEBI:15378"/>
        <dbReference type="ChEBI" id="CHEBI:29985"/>
        <dbReference type="ChEBI" id="CHEBI:30616"/>
        <dbReference type="ChEBI" id="CHEBI:43474"/>
        <dbReference type="ChEBI" id="CHEBI:58359"/>
        <dbReference type="ChEBI" id="CHEBI:78515"/>
        <dbReference type="ChEBI" id="CHEBI:78516"/>
        <dbReference type="ChEBI" id="CHEBI:456216"/>
    </reaction>
</comment>
<comment type="subunit">
    <text evidence="2">Heterotrimer of A, B and C subunits.</text>
</comment>
<evidence type="ECO:0000256" key="2">
    <source>
        <dbReference type="HAMAP-Rule" id="MF_00122"/>
    </source>
</evidence>
<keyword evidence="4" id="KW-1185">Reference proteome</keyword>
<dbReference type="SUPFAM" id="SSF141000">
    <property type="entry name" value="Glu-tRNAGln amidotransferase C subunit"/>
    <property type="match status" value="1"/>
</dbReference>
<dbReference type="GO" id="GO:0016740">
    <property type="term" value="F:transferase activity"/>
    <property type="evidence" value="ECO:0007669"/>
    <property type="project" value="UniProtKB-KW"/>
</dbReference>
<dbReference type="Proteomes" id="UP000320653">
    <property type="component" value="Unassembled WGS sequence"/>
</dbReference>
<dbReference type="GO" id="GO:0070681">
    <property type="term" value="P:glutaminyl-tRNAGln biosynthesis via transamidation"/>
    <property type="evidence" value="ECO:0007669"/>
    <property type="project" value="TreeGrafter"/>
</dbReference>
<keyword evidence="2" id="KW-0648">Protein biosynthesis</keyword>
<gene>
    <name evidence="2" type="primary">gatC</name>
    <name evidence="3" type="ORF">FHW37_102230</name>
</gene>
<dbReference type="GO" id="GO:0006412">
    <property type="term" value="P:translation"/>
    <property type="evidence" value="ECO:0007669"/>
    <property type="project" value="UniProtKB-UniRule"/>
</dbReference>
<dbReference type="AlphaFoldDB" id="A0A561R1V4"/>
<dbReference type="InterPro" id="IPR003837">
    <property type="entry name" value="GatC"/>
</dbReference>
<reference evidence="3 4" key="1">
    <citation type="submission" date="2019-06" db="EMBL/GenBank/DDBJ databases">
        <title>Sorghum-associated microbial communities from plants grown in Nebraska, USA.</title>
        <authorList>
            <person name="Schachtman D."/>
        </authorList>
    </citation>
    <scope>NUCLEOTIDE SEQUENCE [LARGE SCALE GENOMIC DNA]</scope>
    <source>
        <strain evidence="3 4">1225</strain>
    </source>
</reference>
<keyword evidence="1 2" id="KW-0436">Ligase</keyword>
<dbReference type="Pfam" id="PF02686">
    <property type="entry name" value="GatC"/>
    <property type="match status" value="1"/>
</dbReference>
<protein>
    <recommendedName>
        <fullName evidence="2">Aspartyl/glutamyl-tRNA(Asn/Gln) amidotransferase subunit C</fullName>
        <shortName evidence="2">Asp/Glu-ADT subunit C</shortName>
        <ecNumber evidence="2">6.3.5.-</ecNumber>
    </recommendedName>
</protein>
<keyword evidence="3" id="KW-0808">Transferase</keyword>
<dbReference type="GO" id="GO:0050567">
    <property type="term" value="F:glutaminyl-tRNA synthase (glutamine-hydrolyzing) activity"/>
    <property type="evidence" value="ECO:0007669"/>
    <property type="project" value="UniProtKB-UniRule"/>
</dbReference>
<dbReference type="GO" id="GO:0006450">
    <property type="term" value="P:regulation of translational fidelity"/>
    <property type="evidence" value="ECO:0007669"/>
    <property type="project" value="InterPro"/>
</dbReference>
<dbReference type="EMBL" id="VIWP01000002">
    <property type="protein sequence ID" value="TWF56595.1"/>
    <property type="molecule type" value="Genomic_DNA"/>
</dbReference>
<dbReference type="Gene3D" id="1.10.20.60">
    <property type="entry name" value="Glu-tRNAGln amidotransferase C subunit, N-terminal domain"/>
    <property type="match status" value="1"/>
</dbReference>
<name>A0A561R1V4_9HYPH</name>
<dbReference type="GO" id="GO:0005524">
    <property type="term" value="F:ATP binding"/>
    <property type="evidence" value="ECO:0007669"/>
    <property type="project" value="UniProtKB-KW"/>
</dbReference>
<dbReference type="PANTHER" id="PTHR15004:SF0">
    <property type="entry name" value="GLUTAMYL-TRNA(GLN) AMIDOTRANSFERASE SUBUNIT C, MITOCHONDRIAL"/>
    <property type="match status" value="1"/>
</dbReference>
<organism evidence="3 4">
    <name type="scientific">Neorhizobium alkalisoli</name>
    <dbReference type="NCBI Taxonomy" id="528178"/>
    <lineage>
        <taxon>Bacteria</taxon>
        <taxon>Pseudomonadati</taxon>
        <taxon>Pseudomonadota</taxon>
        <taxon>Alphaproteobacteria</taxon>
        <taxon>Hyphomicrobiales</taxon>
        <taxon>Rhizobiaceae</taxon>
        <taxon>Rhizobium/Agrobacterium group</taxon>
        <taxon>Neorhizobium</taxon>
    </lineage>
</organism>
<evidence type="ECO:0000313" key="3">
    <source>
        <dbReference type="EMBL" id="TWF56595.1"/>
    </source>
</evidence>
<dbReference type="InterPro" id="IPR036113">
    <property type="entry name" value="Asp/Glu-ADT_sf_sub_c"/>
</dbReference>
<comment type="similarity">
    <text evidence="2">Belongs to the GatC family.</text>
</comment>
<accession>A0A561R1V4</accession>
<dbReference type="NCBIfam" id="TIGR00135">
    <property type="entry name" value="gatC"/>
    <property type="match status" value="1"/>
</dbReference>
<comment type="catalytic activity">
    <reaction evidence="2">
        <text>L-glutamyl-tRNA(Gln) + L-glutamine + ATP + H2O = L-glutaminyl-tRNA(Gln) + L-glutamate + ADP + phosphate + H(+)</text>
        <dbReference type="Rhea" id="RHEA:17521"/>
        <dbReference type="Rhea" id="RHEA-COMP:9681"/>
        <dbReference type="Rhea" id="RHEA-COMP:9684"/>
        <dbReference type="ChEBI" id="CHEBI:15377"/>
        <dbReference type="ChEBI" id="CHEBI:15378"/>
        <dbReference type="ChEBI" id="CHEBI:29985"/>
        <dbReference type="ChEBI" id="CHEBI:30616"/>
        <dbReference type="ChEBI" id="CHEBI:43474"/>
        <dbReference type="ChEBI" id="CHEBI:58359"/>
        <dbReference type="ChEBI" id="CHEBI:78520"/>
        <dbReference type="ChEBI" id="CHEBI:78521"/>
        <dbReference type="ChEBI" id="CHEBI:456216"/>
    </reaction>
</comment>
<dbReference type="HAMAP" id="MF_00122">
    <property type="entry name" value="GatC"/>
    <property type="match status" value="1"/>
</dbReference>
<evidence type="ECO:0000256" key="1">
    <source>
        <dbReference type="ARBA" id="ARBA00022598"/>
    </source>
</evidence>
<comment type="function">
    <text evidence="2">Allows the formation of correctly charged Asn-tRNA(Asn) or Gln-tRNA(Gln) through the transamidation of misacylated Asp-tRNA(Asn) or Glu-tRNA(Gln) in organisms which lack either or both of asparaginyl-tRNA or glutaminyl-tRNA synthetases. The reaction takes place in the presence of glutamine and ATP through an activated phospho-Asp-tRNA(Asn) or phospho-Glu-tRNA(Gln).</text>
</comment>
<keyword evidence="2" id="KW-0067">ATP-binding</keyword>
<dbReference type="EC" id="6.3.5.-" evidence="2"/>
<dbReference type="PANTHER" id="PTHR15004">
    <property type="entry name" value="GLUTAMYL-TRNA(GLN) AMIDOTRANSFERASE SUBUNIT C, MITOCHONDRIAL"/>
    <property type="match status" value="1"/>
</dbReference>
<sequence>MVLYRGDKLRFRGGFAEERGLTPLRSWCVAIIAGRNYLARSKAMSVDLATVKRVARLARLAVTEEDANRMVGELNGIINFVEQLSEVDVTGVEPMTSVTPMDMRKRHDDVTDGNKADDVVANAPATDRNFFLVPKVVE</sequence>
<evidence type="ECO:0000313" key="4">
    <source>
        <dbReference type="Proteomes" id="UP000320653"/>
    </source>
</evidence>
<dbReference type="GO" id="GO:0050566">
    <property type="term" value="F:asparaginyl-tRNA synthase (glutamine-hydrolyzing) activity"/>
    <property type="evidence" value="ECO:0007669"/>
    <property type="project" value="RHEA"/>
</dbReference>
<proteinExistence type="inferred from homology"/>
<keyword evidence="2" id="KW-0547">Nucleotide-binding</keyword>